<evidence type="ECO:0000256" key="1">
    <source>
        <dbReference type="SAM" id="MobiDB-lite"/>
    </source>
</evidence>
<proteinExistence type="predicted"/>
<dbReference type="AlphaFoldDB" id="C6HST9"/>
<dbReference type="VEuPathDB" id="FungiDB:HCDG_09270"/>
<protein>
    <submittedName>
        <fullName evidence="2">Uncharacterized protein</fullName>
    </submittedName>
</protein>
<accession>C6HST9</accession>
<feature type="region of interest" description="Disordered" evidence="1">
    <location>
        <begin position="61"/>
        <end position="98"/>
    </location>
</feature>
<reference evidence="3" key="1">
    <citation type="submission" date="2009-05" db="EMBL/GenBank/DDBJ databases">
        <title>The genome sequence of Ajellomyces capsulatus strain H143.</title>
        <authorList>
            <person name="Champion M."/>
            <person name="Cuomo C.A."/>
            <person name="Ma L.-J."/>
            <person name="Henn M.R."/>
            <person name="Sil A."/>
            <person name="Goldman B."/>
            <person name="Young S.K."/>
            <person name="Kodira C.D."/>
            <person name="Zeng Q."/>
            <person name="Koehrsen M."/>
            <person name="Alvarado L."/>
            <person name="Berlin A.M."/>
            <person name="Borenstein D."/>
            <person name="Chen Z."/>
            <person name="Engels R."/>
            <person name="Freedman E."/>
            <person name="Gellesch M."/>
            <person name="Goldberg J."/>
            <person name="Griggs A."/>
            <person name="Gujja S."/>
            <person name="Heiman D.I."/>
            <person name="Hepburn T.A."/>
            <person name="Howarth C."/>
            <person name="Jen D."/>
            <person name="Larson L."/>
            <person name="Lewis B."/>
            <person name="Mehta T."/>
            <person name="Park D."/>
            <person name="Pearson M."/>
            <person name="Roberts A."/>
            <person name="Saif S."/>
            <person name="Shea T.D."/>
            <person name="Shenoy N."/>
            <person name="Sisk P."/>
            <person name="Stolte C."/>
            <person name="Sykes S."/>
            <person name="Walk T."/>
            <person name="White J."/>
            <person name="Yandava C."/>
            <person name="Klein B."/>
            <person name="McEwen J.G."/>
            <person name="Puccia R."/>
            <person name="Goldman G.H."/>
            <person name="Felipe M.S."/>
            <person name="Nino-Vega G."/>
            <person name="San-Blas G."/>
            <person name="Taylor J.W."/>
            <person name="Mendoza L."/>
            <person name="Galagan J.E."/>
            <person name="Nusbaum C."/>
            <person name="Birren B.W."/>
        </authorList>
    </citation>
    <scope>NUCLEOTIDE SEQUENCE [LARGE SCALE GENOMIC DNA]</scope>
    <source>
        <strain evidence="3">H143</strain>
    </source>
</reference>
<evidence type="ECO:0000313" key="2">
    <source>
        <dbReference type="EMBL" id="EER36614.1"/>
    </source>
</evidence>
<gene>
    <name evidence="2" type="ORF">HCDG_09270</name>
</gene>
<organism evidence="2 3">
    <name type="scientific">Ajellomyces capsulatus (strain H143)</name>
    <name type="common">Darling's disease fungus</name>
    <name type="synonym">Histoplasma capsulatum</name>
    <dbReference type="NCBI Taxonomy" id="544712"/>
    <lineage>
        <taxon>Eukaryota</taxon>
        <taxon>Fungi</taxon>
        <taxon>Dikarya</taxon>
        <taxon>Ascomycota</taxon>
        <taxon>Pezizomycotina</taxon>
        <taxon>Eurotiomycetes</taxon>
        <taxon>Eurotiomycetidae</taxon>
        <taxon>Onygenales</taxon>
        <taxon>Ajellomycetaceae</taxon>
        <taxon>Histoplasma</taxon>
    </lineage>
</organism>
<evidence type="ECO:0000313" key="3">
    <source>
        <dbReference type="Proteomes" id="UP000002624"/>
    </source>
</evidence>
<name>C6HST9_AJECH</name>
<dbReference type="Proteomes" id="UP000002624">
    <property type="component" value="Unassembled WGS sequence"/>
</dbReference>
<dbReference type="EMBL" id="GG692439">
    <property type="protein sequence ID" value="EER36614.1"/>
    <property type="molecule type" value="Genomic_DNA"/>
</dbReference>
<sequence length="98" mass="10982">MGRVIGTDSGGDMIPSTLNINWKTAKTNKQKPTIENPMAFHHPPTEPVETNIINTLDQALRVGKQQRRRRTKEGTKPPLNRYTTAFPMVSSLSQLTSH</sequence>
<dbReference type="HOGENOM" id="CLU_2333144_0_0_1"/>